<dbReference type="SMART" id="SM00028">
    <property type="entry name" value="TPR"/>
    <property type="match status" value="2"/>
</dbReference>
<keyword evidence="6" id="KW-0472">Membrane</keyword>
<keyword evidence="6" id="KW-0812">Transmembrane</keyword>
<dbReference type="InterPro" id="IPR056412">
    <property type="entry name" value="Ig_CycH"/>
</dbReference>
<evidence type="ECO:0000259" key="7">
    <source>
        <dbReference type="Pfam" id="PF23892"/>
    </source>
</evidence>
<dbReference type="GO" id="GO:0030313">
    <property type="term" value="C:cell envelope"/>
    <property type="evidence" value="ECO:0007669"/>
    <property type="project" value="UniProtKB-SubCell"/>
</dbReference>
<organism evidence="9 10">
    <name type="scientific">Sulfurirhabdus autotrophica</name>
    <dbReference type="NCBI Taxonomy" id="1706046"/>
    <lineage>
        <taxon>Bacteria</taxon>
        <taxon>Pseudomonadati</taxon>
        <taxon>Pseudomonadota</taxon>
        <taxon>Betaproteobacteria</taxon>
        <taxon>Nitrosomonadales</taxon>
        <taxon>Sulfuricellaceae</taxon>
        <taxon>Sulfurirhabdus</taxon>
    </lineage>
</organism>
<evidence type="ECO:0000256" key="4">
    <source>
        <dbReference type="ARBA" id="ARBA00022803"/>
    </source>
</evidence>
<evidence type="ECO:0000313" key="10">
    <source>
        <dbReference type="Proteomes" id="UP000295367"/>
    </source>
</evidence>
<dbReference type="GO" id="GO:0017004">
    <property type="term" value="P:cytochrome complex assembly"/>
    <property type="evidence" value="ECO:0007669"/>
    <property type="project" value="UniProtKB-KW"/>
</dbReference>
<dbReference type="InterPro" id="IPR051263">
    <property type="entry name" value="C-type_cytochrome_biogenesis"/>
</dbReference>
<dbReference type="InterPro" id="IPR011990">
    <property type="entry name" value="TPR-like_helical_dom_sf"/>
</dbReference>
<evidence type="ECO:0000259" key="8">
    <source>
        <dbReference type="Pfam" id="PF23914"/>
    </source>
</evidence>
<dbReference type="NCBIfam" id="TIGR03142">
    <property type="entry name" value="cytochro_ccmI"/>
    <property type="match status" value="1"/>
</dbReference>
<name>A0A4R3YCF0_9PROT</name>
<feature type="domain" description="Cytochrome c-type biogenesis protein H TPR" evidence="8">
    <location>
        <begin position="135"/>
        <end position="261"/>
    </location>
</feature>
<evidence type="ECO:0000256" key="3">
    <source>
        <dbReference type="ARBA" id="ARBA00022748"/>
    </source>
</evidence>
<dbReference type="Pfam" id="PF23914">
    <property type="entry name" value="TPR_CcmH_CycH"/>
    <property type="match status" value="1"/>
</dbReference>
<evidence type="ECO:0000256" key="5">
    <source>
        <dbReference type="PROSITE-ProRule" id="PRU00339"/>
    </source>
</evidence>
<keyword evidence="6" id="KW-1133">Transmembrane helix</keyword>
<sequence>MTVFWFSLAGLIYVALAFLLPPLLGMYRNIRGEHAAMNVALYREQFAELERDLNNGALNSEQYDESRRELERRMLADAQAKDVSTTAGRNLPLAAALLVVVPLTAVLLYLKLGSPQAVVPQPAVAAPEMGHATGGQLNPLVEKLATHLQNSPEDGAGWALLAHSYAEIGRFSDAVNAFENAVKLLPADARLLADYADAQAMVNNRRLEGKPAELIKQALAVDANNAKVLMLAGSEAFERKDFAGAVNYWEKLLKQLPPDSEDARDISMSINEARNRLTPGARAEEKLDNLADFASGENKSATVSASVSGEVVLSPSLVSKASPSDKVFVYARALNGTKMPLAIIEKQVKDLPFKFTLTDDMAMMAQLKLSNFPEVEVLSRVSKSGNAMPQSGDLQGGSGKVKIGEKNILITIDSAVP</sequence>
<dbReference type="PANTHER" id="PTHR47870:SF1">
    <property type="entry name" value="CYTOCHROME C-TYPE BIOGENESIS PROTEIN CCMH"/>
    <property type="match status" value="1"/>
</dbReference>
<evidence type="ECO:0000256" key="1">
    <source>
        <dbReference type="ARBA" id="ARBA00004196"/>
    </source>
</evidence>
<evidence type="ECO:0000313" key="9">
    <source>
        <dbReference type="EMBL" id="TCV89501.1"/>
    </source>
</evidence>
<evidence type="ECO:0000256" key="6">
    <source>
        <dbReference type="SAM" id="Phobius"/>
    </source>
</evidence>
<reference evidence="9 10" key="1">
    <citation type="submission" date="2019-03" db="EMBL/GenBank/DDBJ databases">
        <title>Genomic Encyclopedia of Type Strains, Phase IV (KMG-IV): sequencing the most valuable type-strain genomes for metagenomic binning, comparative biology and taxonomic classification.</title>
        <authorList>
            <person name="Goeker M."/>
        </authorList>
    </citation>
    <scope>NUCLEOTIDE SEQUENCE [LARGE SCALE GENOMIC DNA]</scope>
    <source>
        <strain evidence="9 10">DSM 100309</strain>
    </source>
</reference>
<dbReference type="InterPro" id="IPR017560">
    <property type="entry name" value="Cyt_c_biogenesis_CcmI"/>
</dbReference>
<proteinExistence type="predicted"/>
<dbReference type="Proteomes" id="UP000295367">
    <property type="component" value="Unassembled WGS sequence"/>
</dbReference>
<comment type="caution">
    <text evidence="9">The sequence shown here is derived from an EMBL/GenBank/DDBJ whole genome shotgun (WGS) entry which is preliminary data.</text>
</comment>
<dbReference type="PROSITE" id="PS50005">
    <property type="entry name" value="TPR"/>
    <property type="match status" value="1"/>
</dbReference>
<protein>
    <submittedName>
        <fullName evidence="9">Cytochrome c-type biogenesis protein CcmH</fullName>
    </submittedName>
</protein>
<dbReference type="PANTHER" id="PTHR47870">
    <property type="entry name" value="CYTOCHROME C-TYPE BIOGENESIS PROTEIN CCMH"/>
    <property type="match status" value="1"/>
</dbReference>
<accession>A0A4R3YCF0</accession>
<keyword evidence="10" id="KW-1185">Reference proteome</keyword>
<keyword evidence="3" id="KW-0201">Cytochrome c-type biogenesis</keyword>
<dbReference type="InterPro" id="IPR019734">
    <property type="entry name" value="TPR_rpt"/>
</dbReference>
<dbReference type="SUPFAM" id="SSF48452">
    <property type="entry name" value="TPR-like"/>
    <property type="match status" value="1"/>
</dbReference>
<evidence type="ECO:0000256" key="2">
    <source>
        <dbReference type="ARBA" id="ARBA00022737"/>
    </source>
</evidence>
<feature type="repeat" description="TPR" evidence="5">
    <location>
        <begin position="155"/>
        <end position="188"/>
    </location>
</feature>
<dbReference type="Pfam" id="PF23892">
    <property type="entry name" value="Ig_CycH"/>
    <property type="match status" value="1"/>
</dbReference>
<feature type="transmembrane region" description="Helical" evidence="6">
    <location>
        <begin position="91"/>
        <end position="110"/>
    </location>
</feature>
<dbReference type="AlphaFoldDB" id="A0A4R3YCF0"/>
<dbReference type="EMBL" id="SMCO01000002">
    <property type="protein sequence ID" value="TCV89501.1"/>
    <property type="molecule type" value="Genomic_DNA"/>
</dbReference>
<feature type="transmembrane region" description="Helical" evidence="6">
    <location>
        <begin position="6"/>
        <end position="27"/>
    </location>
</feature>
<dbReference type="InterPro" id="IPR056413">
    <property type="entry name" value="TPR_CcmH_CycH"/>
</dbReference>
<dbReference type="RefSeq" id="WP_124948266.1">
    <property type="nucleotide sequence ID" value="NZ_BHVT01000081.1"/>
</dbReference>
<dbReference type="OrthoDB" id="9776053at2"/>
<gene>
    <name evidence="9" type="ORF">EDC63_10218</name>
</gene>
<keyword evidence="4 5" id="KW-0802">TPR repeat</keyword>
<dbReference type="Gene3D" id="1.25.40.10">
    <property type="entry name" value="Tetratricopeptide repeat domain"/>
    <property type="match status" value="1"/>
</dbReference>
<comment type="subcellular location">
    <subcellularLocation>
        <location evidence="1">Cell envelope</location>
    </subcellularLocation>
</comment>
<feature type="domain" description="Cytochrome c-type biogenesis protein H Ig-like" evidence="7">
    <location>
        <begin position="309"/>
        <end position="413"/>
    </location>
</feature>
<keyword evidence="2" id="KW-0677">Repeat</keyword>